<sequence>MELCSLTEAFPDLQKPNSPSKEERKAARKRAKKCKGPDLQYLKEQDDLLPPAADTLKKLGEIPAFTSYEDAFNDLSGSTVEGFKLPRLPATNTLFSDQGLPDYFGKGLEDEDAPGPTKEGFSNMETNGGDSFEYMFGKSGAEKAGSSDATLPDPMLNDLWKPLTPAKTRTAFFQGKQGNGRESSEYVKEEKRKRVPVTYKSKESDPDSMRNLMATQLEDLQRRMDQLSLKQPRDSKNEILLFVGTGVFLLLSFELIVRAAKR</sequence>
<keyword evidence="2" id="KW-0812">Transmembrane</keyword>
<accession>A0A6C0JXK4</accession>
<dbReference type="AlphaFoldDB" id="A0A6C0JXK4"/>
<evidence type="ECO:0000256" key="2">
    <source>
        <dbReference type="SAM" id="Phobius"/>
    </source>
</evidence>
<feature type="region of interest" description="Disordered" evidence="1">
    <location>
        <begin position="1"/>
        <end position="36"/>
    </location>
</feature>
<name>A0A6C0JXK4_9ZZZZ</name>
<keyword evidence="2" id="KW-0472">Membrane</keyword>
<keyword evidence="2" id="KW-1133">Transmembrane helix</keyword>
<protein>
    <submittedName>
        <fullName evidence="3">Uncharacterized protein</fullName>
    </submittedName>
</protein>
<dbReference type="EMBL" id="MN740737">
    <property type="protein sequence ID" value="QHU09440.1"/>
    <property type="molecule type" value="Genomic_DNA"/>
</dbReference>
<reference evidence="3" key="1">
    <citation type="journal article" date="2020" name="Nature">
        <title>Giant virus diversity and host interactions through global metagenomics.</title>
        <authorList>
            <person name="Schulz F."/>
            <person name="Roux S."/>
            <person name="Paez-Espino D."/>
            <person name="Jungbluth S."/>
            <person name="Walsh D.A."/>
            <person name="Denef V.J."/>
            <person name="McMahon K.D."/>
            <person name="Konstantinidis K.T."/>
            <person name="Eloe-Fadrosh E.A."/>
            <person name="Kyrpides N.C."/>
            <person name="Woyke T."/>
        </authorList>
    </citation>
    <scope>NUCLEOTIDE SEQUENCE</scope>
    <source>
        <strain evidence="3">GVMAG-S-1101164-105</strain>
    </source>
</reference>
<evidence type="ECO:0000313" key="3">
    <source>
        <dbReference type="EMBL" id="QHU09440.1"/>
    </source>
</evidence>
<feature type="transmembrane region" description="Helical" evidence="2">
    <location>
        <begin position="239"/>
        <end position="257"/>
    </location>
</feature>
<feature type="region of interest" description="Disordered" evidence="1">
    <location>
        <begin position="102"/>
        <end position="137"/>
    </location>
</feature>
<feature type="compositionally biased region" description="Basic and acidic residues" evidence="1">
    <location>
        <begin position="182"/>
        <end position="192"/>
    </location>
</feature>
<feature type="region of interest" description="Disordered" evidence="1">
    <location>
        <begin position="171"/>
        <end position="209"/>
    </location>
</feature>
<organism evidence="3">
    <name type="scientific">viral metagenome</name>
    <dbReference type="NCBI Taxonomy" id="1070528"/>
    <lineage>
        <taxon>unclassified sequences</taxon>
        <taxon>metagenomes</taxon>
        <taxon>organismal metagenomes</taxon>
    </lineage>
</organism>
<evidence type="ECO:0000256" key="1">
    <source>
        <dbReference type="SAM" id="MobiDB-lite"/>
    </source>
</evidence>
<proteinExistence type="predicted"/>